<dbReference type="STRING" id="195883.A0A482WMN5"/>
<evidence type="ECO:0000313" key="5">
    <source>
        <dbReference type="Proteomes" id="UP000291343"/>
    </source>
</evidence>
<feature type="compositionally biased region" description="Polar residues" evidence="2">
    <location>
        <begin position="781"/>
        <end position="792"/>
    </location>
</feature>
<feature type="compositionally biased region" description="Basic residues" evidence="2">
    <location>
        <begin position="765"/>
        <end position="777"/>
    </location>
</feature>
<dbReference type="PANTHER" id="PTHR15665">
    <property type="entry name" value="ASTEROID PROTEIN"/>
    <property type="match status" value="1"/>
</dbReference>
<comment type="caution">
    <text evidence="4">The sequence shown here is derived from an EMBL/GenBank/DDBJ whole genome shotgun (WGS) entry which is preliminary data.</text>
</comment>
<feature type="compositionally biased region" description="Acidic residues" evidence="2">
    <location>
        <begin position="353"/>
        <end position="375"/>
    </location>
</feature>
<dbReference type="Proteomes" id="UP000291343">
    <property type="component" value="Unassembled WGS sequence"/>
</dbReference>
<dbReference type="PANTHER" id="PTHR15665:SF1">
    <property type="entry name" value="PROTEIN ASTEROID HOMOLOG 1"/>
    <property type="match status" value="1"/>
</dbReference>
<evidence type="ECO:0000259" key="3">
    <source>
        <dbReference type="Pfam" id="PF00752"/>
    </source>
</evidence>
<reference evidence="4 5" key="1">
    <citation type="journal article" date="2017" name="Gigascience">
        <title>Genome sequence of the small brown planthopper, Laodelphax striatellus.</title>
        <authorList>
            <person name="Zhu J."/>
            <person name="Jiang F."/>
            <person name="Wang X."/>
            <person name="Yang P."/>
            <person name="Bao Y."/>
            <person name="Zhao W."/>
            <person name="Wang W."/>
            <person name="Lu H."/>
            <person name="Wang Q."/>
            <person name="Cui N."/>
            <person name="Li J."/>
            <person name="Chen X."/>
            <person name="Luo L."/>
            <person name="Yu J."/>
            <person name="Kang L."/>
            <person name="Cui F."/>
        </authorList>
    </citation>
    <scope>NUCLEOTIDE SEQUENCE [LARGE SCALE GENOMIC DNA]</scope>
    <source>
        <strain evidence="4">Lst14</strain>
    </source>
</reference>
<dbReference type="FunCoup" id="A0A482WMN5">
    <property type="interactions" value="598"/>
</dbReference>
<organism evidence="4 5">
    <name type="scientific">Laodelphax striatellus</name>
    <name type="common">Small brown planthopper</name>
    <name type="synonym">Delphax striatella</name>
    <dbReference type="NCBI Taxonomy" id="195883"/>
    <lineage>
        <taxon>Eukaryota</taxon>
        <taxon>Metazoa</taxon>
        <taxon>Ecdysozoa</taxon>
        <taxon>Arthropoda</taxon>
        <taxon>Hexapoda</taxon>
        <taxon>Insecta</taxon>
        <taxon>Pterygota</taxon>
        <taxon>Neoptera</taxon>
        <taxon>Paraneoptera</taxon>
        <taxon>Hemiptera</taxon>
        <taxon>Auchenorrhyncha</taxon>
        <taxon>Fulgoroidea</taxon>
        <taxon>Delphacidae</taxon>
        <taxon>Criomorphinae</taxon>
        <taxon>Laodelphax</taxon>
    </lineage>
</organism>
<dbReference type="Gene3D" id="3.40.50.1010">
    <property type="entry name" value="5'-nuclease"/>
    <property type="match status" value="1"/>
</dbReference>
<dbReference type="AlphaFoldDB" id="A0A482WMN5"/>
<proteinExistence type="inferred from homology"/>
<dbReference type="InterPro" id="IPR006085">
    <property type="entry name" value="XPG_DNA_repair_N"/>
</dbReference>
<dbReference type="Pfam" id="PF00752">
    <property type="entry name" value="XPG_N"/>
    <property type="match status" value="1"/>
</dbReference>
<dbReference type="SUPFAM" id="SSF88723">
    <property type="entry name" value="PIN domain-like"/>
    <property type="match status" value="1"/>
</dbReference>
<feature type="region of interest" description="Disordered" evidence="2">
    <location>
        <begin position="762"/>
        <end position="800"/>
    </location>
</feature>
<comment type="similarity">
    <text evidence="1">Belongs to the asteroid family.</text>
</comment>
<dbReference type="EMBL" id="QKKF02030383">
    <property type="protein sequence ID" value="RZF34787.1"/>
    <property type="molecule type" value="Genomic_DNA"/>
</dbReference>
<dbReference type="OrthoDB" id="25987at2759"/>
<name>A0A482WMN5_LAOST</name>
<keyword evidence="5" id="KW-1185">Reference proteome</keyword>
<evidence type="ECO:0000256" key="2">
    <source>
        <dbReference type="SAM" id="MobiDB-lite"/>
    </source>
</evidence>
<accession>A0A482WMN5</accession>
<dbReference type="InterPro" id="IPR026832">
    <property type="entry name" value="Asteroid"/>
</dbReference>
<gene>
    <name evidence="4" type="ORF">LSTR_LSTR007839</name>
</gene>
<evidence type="ECO:0000313" key="4">
    <source>
        <dbReference type="EMBL" id="RZF34787.1"/>
    </source>
</evidence>
<dbReference type="InterPro" id="IPR029060">
    <property type="entry name" value="PIN-like_dom_sf"/>
</dbReference>
<dbReference type="InParanoid" id="A0A482WMN5"/>
<sequence>MGVRGLTTFISNNDKRYLKSHKLHNTHVIIDGNSLACQLFSLRGTRVYFAFGGDYDRYAQHVKEFFQMLSQCNVKPVVVFDGGYERKKVKTVINRLQDRSAMLKHVKPASNSAPVVFPLLMRQVFRQVLLELGVPIVQCDFEADQEIAALGHKYNCPILSYDSDFFIYDVQYIPIPTIEHEAYPLNFALDNSSNQFCIHCKIFRVEHFLNCYGGLDKSMLPLLSALLGNDYVRISVFRNFHSQMKVGKRTPGHKRVARIIEWLRHAGNFDSALQRILGRMKRIHRRSVLRKIQETIRVYSCENLTVERYLPTDMITACPLSIPDPIKVNLNQMINDADIEISEVENDVSISEESFDDSEDSEPENNEDKEQDFEIDEKEIEIDNESMDIDEGENLQNTPQVKTGLKIPDWLLDNCRKGLVDTMVIDILTLKSCFSTPQVEDKYLNPSHEVSIPLLRAIIKIILGDNKVSVSYWARNKYSSIQRYHLKPLNTDLPNLENIIEQSSESRRSILLNLLNVPADFCMDIFPDEWKLYLCTIFYWIKNTTTPVITEVHVKSLILCLIALNIIDSNLGFIREKLQFLKKCGKTLKRLLKIQKSDDDLESIGQDADSEEEMACNSNLPEITSNMSESTPHHGFRSILSGVGVNDCIVCFEAFLKFHKLKEDLKSDISLFSYPDIHAFAQFQNCLHHAMILNSLLLFPLKQCMVHRLFSGTFVYNVCSTMNNNKNIDEVLQSLLGNSSKLSEVFSTVVSVISTAIPLSAPPSKKTRIRKRKRTKKQKTDNTSDIGLQENNSDGDDDHYHDENNIFSLLSSV</sequence>
<dbReference type="GO" id="GO:0004518">
    <property type="term" value="F:nuclease activity"/>
    <property type="evidence" value="ECO:0007669"/>
    <property type="project" value="InterPro"/>
</dbReference>
<evidence type="ECO:0000256" key="1">
    <source>
        <dbReference type="ARBA" id="ARBA00007398"/>
    </source>
</evidence>
<feature type="region of interest" description="Disordered" evidence="2">
    <location>
        <begin position="348"/>
        <end position="375"/>
    </location>
</feature>
<feature type="domain" description="XPG N-terminal" evidence="3">
    <location>
        <begin position="1"/>
        <end position="99"/>
    </location>
</feature>
<protein>
    <recommendedName>
        <fullName evidence="3">XPG N-terminal domain-containing protein</fullName>
    </recommendedName>
</protein>